<accession>A0A6G0W3D0</accession>
<comment type="caution">
    <text evidence="1">The sequence shown here is derived from an EMBL/GenBank/DDBJ whole genome shotgun (WGS) entry which is preliminary data.</text>
</comment>
<name>A0A6G0W3D0_APHCR</name>
<sequence>MYCFFNFPKRQNVILTAIDEIILNLDVEQWLTLMCENNYNAIIDNLQLYILMKLYYFITYRFTPLCNNQVDDIDCTSTVSTNDPKLSLFLLNASIYIFLLSQQYRLDSSNSMYNTHDIAFFINRSLLDDERNTILSNHNGLEYHKTSILKADHFFNILLKNELTIIDQLDSDRYAIYLYTYCSRQDDSCDLIYYCYTAICQIGGLARYASDHDAGNLLAGFSTRPTVSAYRRH</sequence>
<gene>
    <name evidence="1" type="ORF">FWK35_00018766</name>
</gene>
<proteinExistence type="predicted"/>
<dbReference type="AlphaFoldDB" id="A0A6G0W3D0"/>
<evidence type="ECO:0000313" key="2">
    <source>
        <dbReference type="Proteomes" id="UP000478052"/>
    </source>
</evidence>
<organism evidence="1 2">
    <name type="scientific">Aphis craccivora</name>
    <name type="common">Cowpea aphid</name>
    <dbReference type="NCBI Taxonomy" id="307492"/>
    <lineage>
        <taxon>Eukaryota</taxon>
        <taxon>Metazoa</taxon>
        <taxon>Ecdysozoa</taxon>
        <taxon>Arthropoda</taxon>
        <taxon>Hexapoda</taxon>
        <taxon>Insecta</taxon>
        <taxon>Pterygota</taxon>
        <taxon>Neoptera</taxon>
        <taxon>Paraneoptera</taxon>
        <taxon>Hemiptera</taxon>
        <taxon>Sternorrhyncha</taxon>
        <taxon>Aphidomorpha</taxon>
        <taxon>Aphidoidea</taxon>
        <taxon>Aphididae</taxon>
        <taxon>Aphidini</taxon>
        <taxon>Aphis</taxon>
        <taxon>Aphis</taxon>
    </lineage>
</organism>
<protein>
    <submittedName>
        <fullName evidence="1">Zinc finger MYM-type protein 1-like</fullName>
    </submittedName>
</protein>
<evidence type="ECO:0000313" key="1">
    <source>
        <dbReference type="EMBL" id="KAF0717646.1"/>
    </source>
</evidence>
<reference evidence="1 2" key="1">
    <citation type="submission" date="2019-08" db="EMBL/GenBank/DDBJ databases">
        <title>Whole genome of Aphis craccivora.</title>
        <authorList>
            <person name="Voronova N.V."/>
            <person name="Shulinski R.S."/>
            <person name="Bandarenka Y.V."/>
            <person name="Zhorov D.G."/>
            <person name="Warner D."/>
        </authorList>
    </citation>
    <scope>NUCLEOTIDE SEQUENCE [LARGE SCALE GENOMIC DNA]</scope>
    <source>
        <strain evidence="1">180601</strain>
        <tissue evidence="1">Whole Body</tissue>
    </source>
</reference>
<dbReference type="Proteomes" id="UP000478052">
    <property type="component" value="Unassembled WGS sequence"/>
</dbReference>
<dbReference type="EMBL" id="VUJU01009781">
    <property type="protein sequence ID" value="KAF0717646.1"/>
    <property type="molecule type" value="Genomic_DNA"/>
</dbReference>
<keyword evidence="2" id="KW-1185">Reference proteome</keyword>